<dbReference type="PANTHER" id="PTHR37512">
    <property type="entry name" value="TRIFUNCTIONAL NAD BIOSYNTHESIS/REGULATOR PROTEIN NADR"/>
    <property type="match status" value="1"/>
</dbReference>
<accession>D1BDB9</accession>
<dbReference type="InterPro" id="IPR052735">
    <property type="entry name" value="NAD_biosynth-regulator"/>
</dbReference>
<dbReference type="Gene3D" id="3.40.50.620">
    <property type="entry name" value="HUPs"/>
    <property type="match status" value="1"/>
</dbReference>
<dbReference type="EMBL" id="CP001819">
    <property type="protein sequence ID" value="ACZ23123.1"/>
    <property type="molecule type" value="Genomic_DNA"/>
</dbReference>
<reference evidence="3 4" key="1">
    <citation type="journal article" date="2009" name="Stand. Genomic Sci.">
        <title>Complete genome sequence of Sanguibacter keddieii type strain (ST-74).</title>
        <authorList>
            <person name="Ivanova N."/>
            <person name="Sikorski J."/>
            <person name="Sims D."/>
            <person name="Brettin T."/>
            <person name="Detter J.C."/>
            <person name="Han C."/>
            <person name="Lapidus A."/>
            <person name="Copeland A."/>
            <person name="Glavina Del Rio T."/>
            <person name="Nolan M."/>
            <person name="Chen F."/>
            <person name="Lucas S."/>
            <person name="Tice H."/>
            <person name="Cheng J.F."/>
            <person name="Bruce D."/>
            <person name="Goodwin L."/>
            <person name="Pitluck S."/>
            <person name="Pati A."/>
            <person name="Mavromatis K."/>
            <person name="Chen A."/>
            <person name="Palaniappan K."/>
            <person name="D'haeseleer P."/>
            <person name="Chain P."/>
            <person name="Bristow J."/>
            <person name="Eisen J.A."/>
            <person name="Markowitz V."/>
            <person name="Hugenholtz P."/>
            <person name="Goker M."/>
            <person name="Pukall R."/>
            <person name="Klenk H.P."/>
            <person name="Kyrpides N.C."/>
        </authorList>
    </citation>
    <scope>NUCLEOTIDE SEQUENCE [LARGE SCALE GENOMIC DNA]</scope>
    <source>
        <strain evidence="4">ATCC 51767 / DSM 10542 / NCFB 3025 / ST-74</strain>
    </source>
</reference>
<name>D1BDB9_SANKS</name>
<dbReference type="GO" id="GO:0016740">
    <property type="term" value="F:transferase activity"/>
    <property type="evidence" value="ECO:0007669"/>
    <property type="project" value="UniProtKB-KW"/>
</dbReference>
<dbReference type="SUPFAM" id="SSF52374">
    <property type="entry name" value="Nucleotidylyl transferase"/>
    <property type="match status" value="1"/>
</dbReference>
<dbReference type="STRING" id="446469.Sked_32270"/>
<dbReference type="eggNOG" id="COG3172">
    <property type="taxonomic scope" value="Bacteria"/>
</dbReference>
<feature type="region of interest" description="Disordered" evidence="1">
    <location>
        <begin position="367"/>
        <end position="395"/>
    </location>
</feature>
<dbReference type="KEGG" id="ske:Sked_32270"/>
<evidence type="ECO:0000313" key="4">
    <source>
        <dbReference type="Proteomes" id="UP000000322"/>
    </source>
</evidence>
<dbReference type="eggNOG" id="COG1057">
    <property type="taxonomic scope" value="Bacteria"/>
</dbReference>
<dbReference type="PANTHER" id="PTHR37512:SF1">
    <property type="entry name" value="NADR_TTD14 AAA DOMAIN-CONTAINING PROTEIN"/>
    <property type="match status" value="1"/>
</dbReference>
<dbReference type="NCBIfam" id="TIGR00125">
    <property type="entry name" value="cyt_tran_rel"/>
    <property type="match status" value="1"/>
</dbReference>
<dbReference type="InterPro" id="IPR004821">
    <property type="entry name" value="Cyt_trans-like"/>
</dbReference>
<dbReference type="AlphaFoldDB" id="D1BDB9"/>
<dbReference type="Pfam" id="PF13521">
    <property type="entry name" value="AAA_28"/>
    <property type="match status" value="1"/>
</dbReference>
<keyword evidence="4" id="KW-1185">Reference proteome</keyword>
<organism evidence="3 4">
    <name type="scientific">Sanguibacter keddieii (strain ATCC 51767 / DSM 10542 / NCFB 3025 / ST-74)</name>
    <dbReference type="NCBI Taxonomy" id="446469"/>
    <lineage>
        <taxon>Bacteria</taxon>
        <taxon>Bacillati</taxon>
        <taxon>Actinomycetota</taxon>
        <taxon>Actinomycetes</taxon>
        <taxon>Micrococcales</taxon>
        <taxon>Sanguibacteraceae</taxon>
        <taxon>Sanguibacter</taxon>
    </lineage>
</organism>
<protein>
    <submittedName>
        <fullName evidence="3">Cytidyltransferase-related enzyme</fullName>
    </submittedName>
</protein>
<dbReference type="Gene3D" id="3.40.50.300">
    <property type="entry name" value="P-loop containing nucleotide triphosphate hydrolases"/>
    <property type="match status" value="1"/>
</dbReference>
<dbReference type="HOGENOM" id="CLU_052648_0_0_11"/>
<dbReference type="InterPro" id="IPR038727">
    <property type="entry name" value="NadR/Ttd14_AAA_dom"/>
</dbReference>
<dbReference type="Proteomes" id="UP000000322">
    <property type="component" value="Chromosome"/>
</dbReference>
<feature type="domain" description="NadR/Ttd14 AAA" evidence="2">
    <location>
        <begin position="183"/>
        <end position="345"/>
    </location>
</feature>
<evidence type="ECO:0000256" key="1">
    <source>
        <dbReference type="SAM" id="MobiDB-lite"/>
    </source>
</evidence>
<dbReference type="InterPro" id="IPR027417">
    <property type="entry name" value="P-loop_NTPase"/>
</dbReference>
<evidence type="ECO:0000313" key="3">
    <source>
        <dbReference type="EMBL" id="ACZ23123.1"/>
    </source>
</evidence>
<proteinExistence type="predicted"/>
<evidence type="ECO:0000259" key="2">
    <source>
        <dbReference type="Pfam" id="PF13521"/>
    </source>
</evidence>
<gene>
    <name evidence="3" type="ordered locus">Sked_32270</name>
</gene>
<dbReference type="SUPFAM" id="SSF52540">
    <property type="entry name" value="P-loop containing nucleoside triphosphate hydrolases"/>
    <property type="match status" value="1"/>
</dbReference>
<sequence>MSGAGLGGSAGRGGGPAHERFRHGLVIGKFYPVHAGHLNLVRTALERCDHVTVQVLWSSQESIPAELRARWISDELPGAHVVTGFDDAPVDYESDDAWDAHVSVMKDLLDDSCVPGCEVEATVDAVFTSDVYGAEMARRFDAAWVQVDPGRAAVSVSGTAVRSDPGAHWWALPGAVRSWFVRRVVVLGAESTGTTTLAEALQAHYGLPAVPEFGREWSEVRPGGLEAPWHTAEFDLVAREQARVEDDAARGTPLPLLVCDTDPFATTLWHERYTGSRSPSVEAFAASRVPDLYLLTGDEIPFVQDGLRDGEHVRHGMQQRFREVLAAQADAGAPWVELRGTREERLAEAVRLVDALVATPRWVADPMEQRGQDVGAPLPDPGRTVETNPGAGRRA</sequence>
<dbReference type="InterPro" id="IPR014729">
    <property type="entry name" value="Rossmann-like_a/b/a_fold"/>
</dbReference>
<dbReference type="RefSeq" id="WP_012868191.1">
    <property type="nucleotide sequence ID" value="NC_013521.1"/>
</dbReference>